<comment type="caution">
    <text evidence="8">The sequence shown here is derived from an EMBL/GenBank/DDBJ whole genome shotgun (WGS) entry which is preliminary data.</text>
</comment>
<comment type="subcellular location">
    <subcellularLocation>
        <location evidence="1">Endomembrane system</location>
        <topology evidence="1">Multi-pass membrane protein</topology>
    </subcellularLocation>
    <subcellularLocation>
        <location evidence="5">Membrane</location>
        <topology evidence="5">Multi-pass membrane protein</topology>
    </subcellularLocation>
</comment>
<evidence type="ECO:0000259" key="7">
    <source>
        <dbReference type="Pfam" id="PF00361"/>
    </source>
</evidence>
<evidence type="ECO:0000256" key="3">
    <source>
        <dbReference type="ARBA" id="ARBA00022989"/>
    </source>
</evidence>
<feature type="domain" description="NADH:quinone oxidoreductase/Mrp antiporter transmembrane" evidence="7">
    <location>
        <begin position="135"/>
        <end position="415"/>
    </location>
</feature>
<evidence type="ECO:0000256" key="4">
    <source>
        <dbReference type="ARBA" id="ARBA00023136"/>
    </source>
</evidence>
<dbReference type="PANTHER" id="PTHR22773">
    <property type="entry name" value="NADH DEHYDROGENASE"/>
    <property type="match status" value="1"/>
</dbReference>
<sequence>METTLNDKLRDITSSLSYFQPEFVITLGIILTLIAGLFPKIRKSSSLQLLCLLILAVTLFTDIRQWRTLGENPQHLFQNMLGLDKVAVFWKFLIGAGAFLAVAMGYRGREATDRQGEYYSLVLSVVLGAHLLAMASNLLLVFISIELISISSYLLTAFSFNKNSTEAGMKYLLFGAAASGIMLFGMSWLYAFTGSLHFYQPQFAQMMMNVDTIPLAIGCFLVLGGILFKISAAPMHIWAPDVYTSAPTPVVAFFSVVPKFAGFALLVKWVIIINLFGLSPLSWSSILAVIAILTITIGNFSALWQKNVKRMLAYSSIAHSGFLLVTMVAFSELAMQSLLFYSAIYMVMNVAAFMFVHHVERSYGYTDVDQYRGLIKVSVPLAIMIVIIMISLAGLPPTGGFTAKLLVFTSLWESYSTKDNPWMLYLMVFGLANTVVSLFYYLRIPYYMIFKAPEHEADKGKNL</sequence>
<feature type="transmembrane region" description="Helical" evidence="6">
    <location>
        <begin position="49"/>
        <end position="67"/>
    </location>
</feature>
<keyword evidence="4 6" id="KW-0472">Membrane</keyword>
<evidence type="ECO:0000256" key="2">
    <source>
        <dbReference type="ARBA" id="ARBA00022692"/>
    </source>
</evidence>
<dbReference type="RefSeq" id="WP_155171511.1">
    <property type="nucleotide sequence ID" value="NZ_SMLW01000513.1"/>
</dbReference>
<proteinExistence type="inferred from homology"/>
<dbReference type="NCBIfam" id="TIGR01770">
    <property type="entry name" value="NDH_I_N"/>
    <property type="match status" value="1"/>
</dbReference>
<gene>
    <name evidence="8" type="ORF">E1163_10735</name>
</gene>
<evidence type="ECO:0000313" key="8">
    <source>
        <dbReference type="EMBL" id="MTI25419.1"/>
    </source>
</evidence>
<feature type="transmembrane region" description="Helical" evidence="6">
    <location>
        <begin position="337"/>
        <end position="356"/>
    </location>
</feature>
<feature type="transmembrane region" description="Helical" evidence="6">
    <location>
        <begin position="141"/>
        <end position="160"/>
    </location>
</feature>
<feature type="transmembrane region" description="Helical" evidence="6">
    <location>
        <begin position="87"/>
        <end position="106"/>
    </location>
</feature>
<dbReference type="InterPro" id="IPR010096">
    <property type="entry name" value="NADH-Q_OxRdtase_suN/2"/>
</dbReference>
<dbReference type="Proteomes" id="UP000798808">
    <property type="component" value="Unassembled WGS sequence"/>
</dbReference>
<feature type="transmembrane region" description="Helical" evidence="6">
    <location>
        <begin position="377"/>
        <end position="395"/>
    </location>
</feature>
<keyword evidence="2 5" id="KW-0812">Transmembrane</keyword>
<dbReference type="EMBL" id="SMLW01000513">
    <property type="protein sequence ID" value="MTI25419.1"/>
    <property type="molecule type" value="Genomic_DNA"/>
</dbReference>
<feature type="transmembrane region" description="Helical" evidence="6">
    <location>
        <begin position="18"/>
        <end position="37"/>
    </location>
</feature>
<feature type="transmembrane region" description="Helical" evidence="6">
    <location>
        <begin position="251"/>
        <end position="277"/>
    </location>
</feature>
<evidence type="ECO:0000256" key="1">
    <source>
        <dbReference type="ARBA" id="ARBA00004127"/>
    </source>
</evidence>
<feature type="transmembrane region" description="Helical" evidence="6">
    <location>
        <begin position="212"/>
        <end position="230"/>
    </location>
</feature>
<name>A0ABW9RMU2_9BACT</name>
<evidence type="ECO:0000313" key="9">
    <source>
        <dbReference type="Proteomes" id="UP000798808"/>
    </source>
</evidence>
<dbReference type="InterPro" id="IPR001750">
    <property type="entry name" value="ND/Mrp_TM"/>
</dbReference>
<dbReference type="HAMAP" id="MF_00445">
    <property type="entry name" value="NDH1_NuoN_1"/>
    <property type="match status" value="1"/>
</dbReference>
<protein>
    <submittedName>
        <fullName evidence="8">NADH-quinone oxidoreductase subunit N</fullName>
    </submittedName>
</protein>
<evidence type="ECO:0000256" key="5">
    <source>
        <dbReference type="RuleBase" id="RU000320"/>
    </source>
</evidence>
<feature type="transmembrane region" description="Helical" evidence="6">
    <location>
        <begin position="311"/>
        <end position="331"/>
    </location>
</feature>
<reference evidence="8 9" key="1">
    <citation type="submission" date="2019-02" db="EMBL/GenBank/DDBJ databases">
        <authorList>
            <person name="Goldberg S.R."/>
            <person name="Haltli B.A."/>
            <person name="Correa H."/>
            <person name="Russell K.G."/>
        </authorList>
    </citation>
    <scope>NUCLEOTIDE SEQUENCE [LARGE SCALE GENOMIC DNA]</scope>
    <source>
        <strain evidence="8 9">JCM 16186</strain>
    </source>
</reference>
<feature type="transmembrane region" description="Helical" evidence="6">
    <location>
        <begin position="283"/>
        <end position="304"/>
    </location>
</feature>
<feature type="transmembrane region" description="Helical" evidence="6">
    <location>
        <begin position="422"/>
        <end position="442"/>
    </location>
</feature>
<accession>A0ABW9RMU2</accession>
<keyword evidence="3 6" id="KW-1133">Transmembrane helix</keyword>
<dbReference type="Pfam" id="PF00361">
    <property type="entry name" value="Proton_antipo_M"/>
    <property type="match status" value="1"/>
</dbReference>
<feature type="transmembrane region" description="Helical" evidence="6">
    <location>
        <begin position="118"/>
        <end position="135"/>
    </location>
</feature>
<feature type="transmembrane region" description="Helical" evidence="6">
    <location>
        <begin position="172"/>
        <end position="192"/>
    </location>
</feature>
<feature type="non-terminal residue" evidence="8">
    <location>
        <position position="463"/>
    </location>
</feature>
<keyword evidence="9" id="KW-1185">Reference proteome</keyword>
<organism evidence="8 9">
    <name type="scientific">Fulvivirga kasyanovii</name>
    <dbReference type="NCBI Taxonomy" id="396812"/>
    <lineage>
        <taxon>Bacteria</taxon>
        <taxon>Pseudomonadati</taxon>
        <taxon>Bacteroidota</taxon>
        <taxon>Cytophagia</taxon>
        <taxon>Cytophagales</taxon>
        <taxon>Fulvivirgaceae</taxon>
        <taxon>Fulvivirga</taxon>
    </lineage>
</organism>
<evidence type="ECO:0000256" key="6">
    <source>
        <dbReference type="SAM" id="Phobius"/>
    </source>
</evidence>